<dbReference type="SMART" id="SM00267">
    <property type="entry name" value="GGDEF"/>
    <property type="match status" value="1"/>
</dbReference>
<dbReference type="Pfam" id="PF00989">
    <property type="entry name" value="PAS"/>
    <property type="match status" value="1"/>
</dbReference>
<feature type="transmembrane region" description="Helical" evidence="5">
    <location>
        <begin position="16"/>
        <end position="36"/>
    </location>
</feature>
<feature type="domain" description="PAS" evidence="6">
    <location>
        <begin position="483"/>
        <end position="529"/>
    </location>
</feature>
<evidence type="ECO:0000256" key="4">
    <source>
        <dbReference type="ARBA" id="ARBA00023136"/>
    </source>
</evidence>
<dbReference type="SMART" id="SM00091">
    <property type="entry name" value="PAS"/>
    <property type="match status" value="2"/>
</dbReference>
<dbReference type="InterPro" id="IPR000160">
    <property type="entry name" value="GGDEF_dom"/>
</dbReference>
<evidence type="ECO:0000256" key="2">
    <source>
        <dbReference type="ARBA" id="ARBA00022692"/>
    </source>
</evidence>
<dbReference type="EMBL" id="CP113517">
    <property type="protein sequence ID" value="WAR44096.1"/>
    <property type="molecule type" value="Genomic_DNA"/>
</dbReference>
<sequence>MKNKGLEQKSERMCCWAYYPAFIVLVVSLAAIFIVARQIDARYHQRLIEHFNFETDRVTTIIRERMALHGHTLISAAGLFAASDNVTRKDWATFVGILGLDMTHPGVQGLGFSQWIPGQQLGQHVADMRRQGFPDYVVNPIGERENYSSIIYLEPFSGRNLRAFGYDMYTEPVRRKAMERARDNAELSYSEKVILLQETKDDVQAGILAYYPVYRNGSIPQTVEQRREALVGWVYNPYRMVDLLDAILGKKLFGLRLEIFDADKLSSDGLLYDSQPNPLPSGPSNGSAPITRTLHLSLGGHFWTLRYTALPEFISATQFTQPWIEITTLFLLGALLFLITLAYISAHRNASVAQQLSKSLETSERRFRRLFENAPVAYAALDLQGYMLGFNPQTCTLLGYTVEELRGKKLFEFMNPDNRQELELKLHMLDHAGVLEMELPLLRKSGHALTVILDGRMQKNKSGQSIVHCILTNITDRKKAENKLQLAARVFTEAQEGITISDANGTIIDVNPTFCALTGYAREETIGQNHRMFQSGRHDAAFYQKLWQTLQTTGHWQGEICNRKKSGPLYIASLTISAMRNESGEIVNYVGLFSDITQAKIQQQQLKKLAHHDPLTGLPNRVLFTDRFNQALAHCKRNKALLGVVYMDLDGFKQVNDNLGHDAGDQLLISVAARIKASLREEDTVSRLGGDEFALLLRDIESKPHCAQLLDRIHRAIVQPYEIAGRSVTIGVSGGVTLYPLDNQDADALLRHADQAMYQAKQQGRNRFEFFPTVEP</sequence>
<dbReference type="InterPro" id="IPR013767">
    <property type="entry name" value="PAS_fold"/>
</dbReference>
<dbReference type="Gene3D" id="3.30.450.20">
    <property type="entry name" value="PAS domain"/>
    <property type="match status" value="2"/>
</dbReference>
<dbReference type="Gene3D" id="3.30.450.350">
    <property type="entry name" value="CHASE domain"/>
    <property type="match status" value="1"/>
</dbReference>
<feature type="domain" description="PAS" evidence="6">
    <location>
        <begin position="363"/>
        <end position="433"/>
    </location>
</feature>
<dbReference type="PROSITE" id="PS50112">
    <property type="entry name" value="PAS"/>
    <property type="match status" value="2"/>
</dbReference>
<proteinExistence type="predicted"/>
<dbReference type="PROSITE" id="PS50839">
    <property type="entry name" value="CHASE"/>
    <property type="match status" value="1"/>
</dbReference>
<dbReference type="NCBIfam" id="TIGR00229">
    <property type="entry name" value="sensory_box"/>
    <property type="match status" value="2"/>
</dbReference>
<comment type="subcellular location">
    <subcellularLocation>
        <location evidence="1">Membrane</location>
    </subcellularLocation>
</comment>
<dbReference type="Pfam" id="PF03924">
    <property type="entry name" value="CHASE"/>
    <property type="match status" value="1"/>
</dbReference>
<dbReference type="SMART" id="SM01079">
    <property type="entry name" value="CHASE"/>
    <property type="match status" value="1"/>
</dbReference>
<evidence type="ECO:0000313" key="11">
    <source>
        <dbReference type="Proteomes" id="UP001162780"/>
    </source>
</evidence>
<name>A0ABY7GII6_9GAMM</name>
<gene>
    <name evidence="10" type="ORF">NM686_017220</name>
</gene>
<dbReference type="NCBIfam" id="TIGR00254">
    <property type="entry name" value="GGDEF"/>
    <property type="match status" value="1"/>
</dbReference>
<evidence type="ECO:0000313" key="10">
    <source>
        <dbReference type="EMBL" id="WAR44096.1"/>
    </source>
</evidence>
<evidence type="ECO:0000259" key="8">
    <source>
        <dbReference type="PROSITE" id="PS50839"/>
    </source>
</evidence>
<keyword evidence="4 5" id="KW-0472">Membrane</keyword>
<keyword evidence="3 5" id="KW-1133">Transmembrane helix</keyword>
<evidence type="ECO:0000259" key="7">
    <source>
        <dbReference type="PROSITE" id="PS50113"/>
    </source>
</evidence>
<feature type="domain" description="GGDEF" evidence="9">
    <location>
        <begin position="640"/>
        <end position="773"/>
    </location>
</feature>
<dbReference type="CDD" id="cd00130">
    <property type="entry name" value="PAS"/>
    <property type="match status" value="2"/>
</dbReference>
<feature type="domain" description="CHASE" evidence="8">
    <location>
        <begin position="144"/>
        <end position="306"/>
    </location>
</feature>
<evidence type="ECO:0000259" key="9">
    <source>
        <dbReference type="PROSITE" id="PS50887"/>
    </source>
</evidence>
<dbReference type="RefSeq" id="WP_255189084.1">
    <property type="nucleotide sequence ID" value="NZ_CP113517.1"/>
</dbReference>
<keyword evidence="2 5" id="KW-0812">Transmembrane</keyword>
<dbReference type="InterPro" id="IPR001610">
    <property type="entry name" value="PAC"/>
</dbReference>
<dbReference type="SUPFAM" id="SSF55785">
    <property type="entry name" value="PYP-like sensor domain (PAS domain)"/>
    <property type="match status" value="2"/>
</dbReference>
<dbReference type="InterPro" id="IPR052163">
    <property type="entry name" value="DGC-Regulatory_Protein"/>
</dbReference>
<dbReference type="PANTHER" id="PTHR46663">
    <property type="entry name" value="DIGUANYLATE CYCLASE DGCT-RELATED"/>
    <property type="match status" value="1"/>
</dbReference>
<evidence type="ECO:0000259" key="6">
    <source>
        <dbReference type="PROSITE" id="PS50112"/>
    </source>
</evidence>
<feature type="domain" description="PAC" evidence="7">
    <location>
        <begin position="556"/>
        <end position="608"/>
    </location>
</feature>
<dbReference type="PANTHER" id="PTHR46663:SF3">
    <property type="entry name" value="SLL0267 PROTEIN"/>
    <property type="match status" value="1"/>
</dbReference>
<dbReference type="InterPro" id="IPR029787">
    <property type="entry name" value="Nucleotide_cyclase"/>
</dbReference>
<dbReference type="InterPro" id="IPR000700">
    <property type="entry name" value="PAS-assoc_C"/>
</dbReference>
<dbReference type="PROSITE" id="PS50887">
    <property type="entry name" value="GGDEF"/>
    <property type="match status" value="1"/>
</dbReference>
<dbReference type="Pfam" id="PF13426">
    <property type="entry name" value="PAS_9"/>
    <property type="match status" value="1"/>
</dbReference>
<dbReference type="InterPro" id="IPR043128">
    <property type="entry name" value="Rev_trsase/Diguanyl_cyclase"/>
</dbReference>
<dbReference type="SMART" id="SM00086">
    <property type="entry name" value="PAC"/>
    <property type="match status" value="2"/>
</dbReference>
<dbReference type="PROSITE" id="PS50113">
    <property type="entry name" value="PAC"/>
    <property type="match status" value="2"/>
</dbReference>
<dbReference type="Pfam" id="PF00990">
    <property type="entry name" value="GGDEF"/>
    <property type="match status" value="1"/>
</dbReference>
<dbReference type="CDD" id="cd01949">
    <property type="entry name" value="GGDEF"/>
    <property type="match status" value="1"/>
</dbReference>
<keyword evidence="11" id="KW-1185">Reference proteome</keyword>
<dbReference type="InterPro" id="IPR000014">
    <property type="entry name" value="PAS"/>
</dbReference>
<reference evidence="10" key="1">
    <citation type="submission" date="2022-11" db="EMBL/GenBank/DDBJ databases">
        <title>Methylomonas rapida sp. nov., Carotenoid-Producing Obligate Methanotrophs with High Growth Characteristics and Biotechnological Potential.</title>
        <authorList>
            <person name="Tikhonova E.N."/>
            <person name="Suleimanov R.Z."/>
            <person name="Miroshnikov K."/>
            <person name="Oshkin I.Y."/>
            <person name="Belova S.E."/>
            <person name="Danilova O.V."/>
            <person name="Ashikhmin A."/>
            <person name="Konopkin A."/>
            <person name="But S.Y."/>
            <person name="Khmelenina V.N."/>
            <person name="Kuznetsov N."/>
            <person name="Pimenov N.V."/>
            <person name="Dedysh S.N."/>
        </authorList>
    </citation>
    <scope>NUCLEOTIDE SEQUENCE</scope>
    <source>
        <strain evidence="10">MP1</strain>
    </source>
</reference>
<evidence type="ECO:0000256" key="1">
    <source>
        <dbReference type="ARBA" id="ARBA00004370"/>
    </source>
</evidence>
<protein>
    <submittedName>
        <fullName evidence="10">CHASE domain-containing protein</fullName>
    </submittedName>
</protein>
<evidence type="ECO:0000256" key="3">
    <source>
        <dbReference type="ARBA" id="ARBA00022989"/>
    </source>
</evidence>
<dbReference type="InterPro" id="IPR006189">
    <property type="entry name" value="CHASE_dom"/>
</dbReference>
<dbReference type="InterPro" id="IPR042240">
    <property type="entry name" value="CHASE_sf"/>
</dbReference>
<evidence type="ECO:0000256" key="5">
    <source>
        <dbReference type="SAM" id="Phobius"/>
    </source>
</evidence>
<feature type="domain" description="PAC" evidence="7">
    <location>
        <begin position="435"/>
        <end position="486"/>
    </location>
</feature>
<accession>A0ABY7GII6</accession>
<dbReference type="InterPro" id="IPR035965">
    <property type="entry name" value="PAS-like_dom_sf"/>
</dbReference>
<dbReference type="Gene3D" id="3.30.70.270">
    <property type="match status" value="1"/>
</dbReference>
<dbReference type="SUPFAM" id="SSF55073">
    <property type="entry name" value="Nucleotide cyclase"/>
    <property type="match status" value="1"/>
</dbReference>
<organism evidence="10 11">
    <name type="scientific">Methylomonas rapida</name>
    <dbReference type="NCBI Taxonomy" id="2963939"/>
    <lineage>
        <taxon>Bacteria</taxon>
        <taxon>Pseudomonadati</taxon>
        <taxon>Pseudomonadota</taxon>
        <taxon>Gammaproteobacteria</taxon>
        <taxon>Methylococcales</taxon>
        <taxon>Methylococcaceae</taxon>
        <taxon>Methylomonas</taxon>
    </lineage>
</organism>
<dbReference type="Proteomes" id="UP001162780">
    <property type="component" value="Chromosome"/>
</dbReference>